<feature type="compositionally biased region" description="Low complexity" evidence="1">
    <location>
        <begin position="1538"/>
        <end position="1553"/>
    </location>
</feature>
<proteinExistence type="predicted"/>
<feature type="region of interest" description="Disordered" evidence="1">
    <location>
        <begin position="1361"/>
        <end position="1437"/>
    </location>
</feature>
<feature type="compositionally biased region" description="Polar residues" evidence="1">
    <location>
        <begin position="749"/>
        <end position="767"/>
    </location>
</feature>
<dbReference type="Proteomes" id="UP000070089">
    <property type="component" value="Unassembled WGS sequence"/>
</dbReference>
<dbReference type="EMBL" id="JXTI01000047">
    <property type="protein sequence ID" value="KWX14006.1"/>
    <property type="molecule type" value="Genomic_DNA"/>
</dbReference>
<feature type="compositionally biased region" description="Polar residues" evidence="1">
    <location>
        <begin position="1625"/>
        <end position="1652"/>
    </location>
</feature>
<accession>A0A132NVB3</accession>
<gene>
    <name evidence="2" type="ORF">QR46_1982</name>
</gene>
<feature type="region of interest" description="Disordered" evidence="1">
    <location>
        <begin position="875"/>
        <end position="896"/>
    </location>
</feature>
<feature type="compositionally biased region" description="Polar residues" evidence="1">
    <location>
        <begin position="1400"/>
        <end position="1422"/>
    </location>
</feature>
<organism evidence="2 3">
    <name type="scientific">Giardia duodenalis assemblage B</name>
    <dbReference type="NCBI Taxonomy" id="1394984"/>
    <lineage>
        <taxon>Eukaryota</taxon>
        <taxon>Metamonada</taxon>
        <taxon>Diplomonadida</taxon>
        <taxon>Hexamitidae</taxon>
        <taxon>Giardiinae</taxon>
        <taxon>Giardia</taxon>
    </lineage>
</organism>
<evidence type="ECO:0000313" key="2">
    <source>
        <dbReference type="EMBL" id="KWX14006.1"/>
    </source>
</evidence>
<feature type="compositionally biased region" description="Low complexity" evidence="1">
    <location>
        <begin position="400"/>
        <end position="419"/>
    </location>
</feature>
<comment type="caution">
    <text evidence="2">The sequence shown here is derived from an EMBL/GenBank/DDBJ whole genome shotgun (WGS) entry which is preliminary data.</text>
</comment>
<feature type="compositionally biased region" description="Polar residues" evidence="1">
    <location>
        <begin position="1240"/>
        <end position="1251"/>
    </location>
</feature>
<feature type="region of interest" description="Disordered" evidence="1">
    <location>
        <begin position="1195"/>
        <end position="1317"/>
    </location>
</feature>
<feature type="region of interest" description="Disordered" evidence="1">
    <location>
        <begin position="1524"/>
        <end position="1590"/>
    </location>
</feature>
<protein>
    <submittedName>
        <fullName evidence="2">Uncharacterized protein</fullName>
    </submittedName>
</protein>
<feature type="compositionally biased region" description="Basic and acidic residues" evidence="1">
    <location>
        <begin position="430"/>
        <end position="453"/>
    </location>
</feature>
<name>A0A132NVB3_GIAIN</name>
<feature type="region of interest" description="Disordered" evidence="1">
    <location>
        <begin position="1493"/>
        <end position="1512"/>
    </location>
</feature>
<feature type="compositionally biased region" description="Basic residues" evidence="1">
    <location>
        <begin position="276"/>
        <end position="286"/>
    </location>
</feature>
<feature type="compositionally biased region" description="Polar residues" evidence="1">
    <location>
        <begin position="1361"/>
        <end position="1376"/>
    </location>
</feature>
<feature type="compositionally biased region" description="Polar residues" evidence="1">
    <location>
        <begin position="1567"/>
        <end position="1583"/>
    </location>
</feature>
<feature type="compositionally biased region" description="Low complexity" evidence="1">
    <location>
        <begin position="1423"/>
        <end position="1435"/>
    </location>
</feature>
<feature type="region of interest" description="Disordered" evidence="1">
    <location>
        <begin position="269"/>
        <end position="329"/>
    </location>
</feature>
<feature type="compositionally biased region" description="Polar residues" evidence="1">
    <location>
        <begin position="456"/>
        <end position="478"/>
    </location>
</feature>
<sequence length="1652" mass="178281">MSSSDARRLQNEVTKLIQILQELKYPARSLGPLQDNLLPPNKFELTSLALLTLIRWLQTDALPIYTSFLREYVVDPGSIPDQTVIYLMYNVLIDILHYEPKLSAEAFLDKISGTITGELRDLHYYRVRTVRIFAKLLHDLQLRWIRHSSEHMRGTDGFVVLLPPSLKPQMPYVAQRWTSHPAVIMHQPENAAYRAIASETPADVPRIHRAPTFSRPQPCYYPDAAYNASQQVNHLIDITRNAVAAHSQRQSLDVAVDIDKLPDDIQRRLHNQFSTRSKRHKRRHSSRSSSRTGGVAKRRARPHSRQADCHCRRASPISPVSSGSTYSYSDSYSPTEYYEYSDVYSNYSNSVIEETDEERRAASRRRSQSQERTSLKKKHRSNSTRRRSGQGSTNHRKGSRGQSARRASSATRSRSGSQSKYLKSKSAGKARSDSFSTKDTHQRNVYEPKEKPLSPRNLNMSNQASAKASSTHHPSNANMEPEVQEGYMSDRELLLQLGRATAKKYVTSGGEFYDTNRQTPTSLQQISEFPASNSDPTQLHMNLSRYSVKDKSVLANTAFDNADLQINHLNAVPLPPRAGTFNAGQSSLSVGPPTFPAVPVTSSYPPSCHPSSTPAYGEPAYNVQAACPSTPIYVNPQRATQAESVGANTTNIPVYNFPKDGVYVPGYPYIVPTEFGNTPSRERYSDTGASVTPASFITAQKHIENAPIMSDGQDLRPLLDKHPDPVMEYMIEAEIRRAESDPRQLEEINNLTQEDNYRRSVTSGTNTLPPPSTSASIAPTNNYPISVPASSLPTPSYSGSVYAGRIDSRTNELLPAPSMTNSNAVTSVHDGASSLPPPTATESAISTAPSRYPTSTTVGTLDDYTGLVKHALQNTPSAVPSHQTTPGSHTSQSFYDNLTSYSGKELSSSFRERINKLTRESSSTPETASVSNREAISAKTVASINNRVLVTNGLPGNSSSTPTEVTNLMIRKTNSTTPTATAVPLMVNKYGQVQVNPDIVFPEIPASERHKPEYKAAIEAEALRQTHAIVPDTTRYHSVGDLTEDDLKKSGIAYIRESSTTSGSSSIPECVIGHLVGGGSRSTLSTTKPTTSIEAPEVTLQGTLTAGDKSSRGSDKTDYQEPHFAAQPIYHLPAVDAPVLPATSRSLYTHSTSIPESIPVGDDIKNAITAITNRVEHVQSELTAATSAIIGSHNGIGSSSSSASIASIRQPHDLSKTSTGARGSRRDDTPITSGPRGDSVLSSMNTISTKSVRFAGQDTTDSRDDLSEHLSSARDDFLNLEQPSRSPSSRISASMRQTVKESNSTTLPMPSNTTETEKTITSNLPVASSTSQNHSYDIDSRQALMESARSLGRTATALQRLQASGNSQSTPITSSPKEYVGRPFGSTPETTGGSLPPPESTSLVSNPISTVVSGTGSTLIPPSSTTNTAATGSSTRPNLYLPNLGQSTEMISSVENPNHALNNSTLALSDGIVNSVGRRFNIDAHTEPKYYVPQYPPMGPSAPNPPLAGDKIVDELGTKVGTASHNSIISGSAGGSGTSKSSGGSGSSTNTIKHLSHGLSDDANGLGTLSVNAHRTSTESPPSNGLEASRIPLSGSRLRELKAQGEKLIRAANEIETAFVPPHLNQASSTGTTVIGPSSLGSTSATNTTYSN</sequence>
<dbReference type="OrthoDB" id="10354373at2759"/>
<feature type="compositionally biased region" description="Pro residues" evidence="1">
    <location>
        <begin position="1494"/>
        <end position="1506"/>
    </location>
</feature>
<feature type="compositionally biased region" description="Polar residues" evidence="1">
    <location>
        <begin position="840"/>
        <end position="854"/>
    </location>
</feature>
<feature type="compositionally biased region" description="Low complexity" evidence="1">
    <location>
        <begin position="1283"/>
        <end position="1294"/>
    </location>
</feature>
<feature type="region of interest" description="Disordered" evidence="1">
    <location>
        <begin position="813"/>
        <end position="854"/>
    </location>
</feature>
<feature type="region of interest" description="Disordered" evidence="1">
    <location>
        <begin position="355"/>
        <end position="480"/>
    </location>
</feature>
<feature type="compositionally biased region" description="Basic and acidic residues" evidence="1">
    <location>
        <begin position="1260"/>
        <end position="1277"/>
    </location>
</feature>
<reference evidence="2 3" key="1">
    <citation type="journal article" date="2015" name="Mol. Biochem. Parasitol.">
        <title>Identification of polymorphic genes for use in assemblage B genotyping assays through comparative genomics of multiple assemblage B Giardia duodenalis isolates.</title>
        <authorList>
            <person name="Wielinga C."/>
            <person name="Thompson R.C."/>
            <person name="Monis P."/>
            <person name="Ryan U."/>
        </authorList>
    </citation>
    <scope>NUCLEOTIDE SEQUENCE [LARGE SCALE GENOMIC DNA]</scope>
    <source>
        <strain evidence="2 3">BAH15c1</strain>
    </source>
</reference>
<evidence type="ECO:0000313" key="3">
    <source>
        <dbReference type="Proteomes" id="UP000070089"/>
    </source>
</evidence>
<feature type="region of interest" description="Disordered" evidence="1">
    <location>
        <begin position="749"/>
        <end position="780"/>
    </location>
</feature>
<dbReference type="VEuPathDB" id="GiardiaDB:QR46_1982"/>
<feature type="region of interest" description="Disordered" evidence="1">
    <location>
        <begin position="1624"/>
        <end position="1652"/>
    </location>
</feature>
<feature type="compositionally biased region" description="Basic and acidic residues" evidence="1">
    <location>
        <begin position="1109"/>
        <end position="1119"/>
    </location>
</feature>
<evidence type="ECO:0000256" key="1">
    <source>
        <dbReference type="SAM" id="MobiDB-lite"/>
    </source>
</evidence>
<feature type="compositionally biased region" description="Polar residues" evidence="1">
    <location>
        <begin position="1295"/>
        <end position="1317"/>
    </location>
</feature>
<feature type="compositionally biased region" description="Basic residues" evidence="1">
    <location>
        <begin position="375"/>
        <end position="399"/>
    </location>
</feature>
<feature type="compositionally biased region" description="Low complexity" evidence="1">
    <location>
        <begin position="1195"/>
        <end position="1208"/>
    </location>
</feature>
<feature type="region of interest" description="Disordered" evidence="1">
    <location>
        <begin position="1099"/>
        <end position="1119"/>
    </location>
</feature>
<feature type="compositionally biased region" description="Low complexity" evidence="1">
    <location>
        <begin position="318"/>
        <end position="329"/>
    </location>
</feature>